<feature type="compositionally biased region" description="Basic and acidic residues" evidence="4">
    <location>
        <begin position="617"/>
        <end position="628"/>
    </location>
</feature>
<dbReference type="Pfam" id="PF10537">
    <property type="entry name" value="WAC_Acf1_DNA_bd"/>
    <property type="match status" value="1"/>
</dbReference>
<keyword evidence="2 3" id="KW-0539">Nucleus</keyword>
<evidence type="ECO:0000313" key="7">
    <source>
        <dbReference type="Proteomes" id="UP000504637"/>
    </source>
</evidence>
<dbReference type="AlphaFoldDB" id="A0A6J3M5B3"/>
<dbReference type="RefSeq" id="XP_033459073.1">
    <property type="nucleotide sequence ID" value="XM_033603198.1"/>
</dbReference>
<dbReference type="Pfam" id="PF02791">
    <property type="entry name" value="DDT"/>
    <property type="match status" value="1"/>
</dbReference>
<feature type="compositionally biased region" description="Basic residues" evidence="4">
    <location>
        <begin position="945"/>
        <end position="958"/>
    </location>
</feature>
<dbReference type="GO" id="GO:0031509">
    <property type="term" value="P:subtelomeric heterochromatin formation"/>
    <property type="evidence" value="ECO:0007669"/>
    <property type="project" value="TreeGrafter"/>
</dbReference>
<organism evidence="8">
    <name type="scientific">Dissoconium aciculare CBS 342.82</name>
    <dbReference type="NCBI Taxonomy" id="1314786"/>
    <lineage>
        <taxon>Eukaryota</taxon>
        <taxon>Fungi</taxon>
        <taxon>Dikarya</taxon>
        <taxon>Ascomycota</taxon>
        <taxon>Pezizomycotina</taxon>
        <taxon>Dothideomycetes</taxon>
        <taxon>Dothideomycetidae</taxon>
        <taxon>Mycosphaerellales</taxon>
        <taxon>Dissoconiaceae</taxon>
        <taxon>Dissoconium</taxon>
    </lineage>
</organism>
<feature type="compositionally biased region" description="Basic residues" evidence="4">
    <location>
        <begin position="677"/>
        <end position="687"/>
    </location>
</feature>
<dbReference type="PROSITE" id="PS50827">
    <property type="entry name" value="DDT"/>
    <property type="match status" value="1"/>
</dbReference>
<proteinExistence type="predicted"/>
<dbReference type="GO" id="GO:0000781">
    <property type="term" value="C:chromosome, telomeric region"/>
    <property type="evidence" value="ECO:0007669"/>
    <property type="project" value="GOC"/>
</dbReference>
<feature type="domain" description="DDT" evidence="5">
    <location>
        <begin position="364"/>
        <end position="427"/>
    </location>
</feature>
<protein>
    <recommendedName>
        <fullName evidence="9">WAC domain-containing protein</fullName>
    </recommendedName>
</protein>
<feature type="region of interest" description="Disordered" evidence="4">
    <location>
        <begin position="432"/>
        <end position="463"/>
    </location>
</feature>
<feature type="region of interest" description="Disordered" evidence="4">
    <location>
        <begin position="617"/>
        <end position="700"/>
    </location>
</feature>
<feature type="domain" description="WAC" evidence="6">
    <location>
        <begin position="41"/>
        <end position="149"/>
    </location>
</feature>
<dbReference type="PROSITE" id="PS51136">
    <property type="entry name" value="WAC"/>
    <property type="match status" value="1"/>
</dbReference>
<dbReference type="GO" id="GO:0005634">
    <property type="term" value="C:nucleus"/>
    <property type="evidence" value="ECO:0007669"/>
    <property type="project" value="UniProtKB-SubCell"/>
</dbReference>
<reference evidence="8" key="3">
    <citation type="submission" date="2025-08" db="UniProtKB">
        <authorList>
            <consortium name="RefSeq"/>
        </authorList>
    </citation>
    <scope>IDENTIFICATION</scope>
    <source>
        <strain evidence="8">CBS 342.82</strain>
    </source>
</reference>
<evidence type="ECO:0000256" key="3">
    <source>
        <dbReference type="PROSITE-ProRule" id="PRU00475"/>
    </source>
</evidence>
<keyword evidence="7" id="KW-1185">Reference proteome</keyword>
<evidence type="ECO:0000259" key="5">
    <source>
        <dbReference type="PROSITE" id="PS50827"/>
    </source>
</evidence>
<sequence>MVRITHQKSEELGRQQLELQVLNKRKPVGLLPNPAEVSDNSDVFVMKGTNEVFTDYEQYLKRYDWLSQRKFTDGVNGKTGLTYWEALESETKSSATIENVFPEVLRHPILRQVQFSTISRMDELVNTVFEEFKHDFFPGEEVLVVFDASDQSRGVIREKAKFPMIRGPDGSVQREPFARYFVRLKDSEEEALLDDKHVRRDRNVFTKQNLRAFLKNSLQRENWIGAPWLVKEPLAIHYRLPMEIPFHLLQDSRPVANKQQMLQVRPAKATKPKKNPQLYRPFPDDGDLIPMVKRILPGEIDFSSMPKPPPPPPPPPPKYPIEDLELAPRRNGVTRPELKFWTDEMAEFVKAKDKSAYKFSGLTMKSMGALLEIWNTLNVQAEVYVLDSFTFDDFVDAMTYSPVDTPCTLTEEIHCAVLKLYVDESGKVVVKDLPEIEEESEDGSDEEEEEEEESEIQTPVLDVPARSTRSRRSLIEAPVEVAPPPVEDKKKGNRAVEMLGNQSWTERLVARDFEDGGWQVIIVGLLHQLSAAPYYQELCETLLAELAPDDEDATRETAARRFAGINVNLRIAMLQVLVLLTIRTDSIKSFLDTCSEDMTDVRKRKIEHQRERKLAVDQLHAKEKERKLQAPNNMPEPASPKIEPSELEVSEMKDDTIEINGSGVFDSDDDARSAGRALRRGVDRKRKRDEEAARREKERAEKAEAARLVAKQTKEYRKLLSEIDGLKKKIMELEAKIDDCDDDLREANVQRTKVLGKDRYCNRYYWFERNGQPFAGLPRSSTASYGYANGRIWVQGPDELEREGFIDRTKEEQQEYQRLFHCTVPQRREEEEGRTILRDADDWGYIDDPERLDALIGWLDDRGEREKKLRKELLEWRDKIVTYMNAHHTFFAAEQARQLEADEELASRRANAISTRHKVQEDHVASLPRCTKWTNSMALDDLGHLHSRPPRSKAKRQRKSDTSGTSAAAKGVAVVLGKNGKPLARQGTK</sequence>
<dbReference type="InterPro" id="IPR028941">
    <property type="entry name" value="WHIM2_dom"/>
</dbReference>
<dbReference type="OrthoDB" id="332390at2759"/>
<dbReference type="InterPro" id="IPR018501">
    <property type="entry name" value="DDT_dom"/>
</dbReference>
<evidence type="ECO:0008006" key="9">
    <source>
        <dbReference type="Google" id="ProtNLM"/>
    </source>
</evidence>
<dbReference type="InterPro" id="IPR013136">
    <property type="entry name" value="WSTF_Acf1_Cbp146"/>
</dbReference>
<evidence type="ECO:0000256" key="1">
    <source>
        <dbReference type="ARBA" id="ARBA00004123"/>
    </source>
</evidence>
<feature type="compositionally biased region" description="Basic and acidic residues" evidence="4">
    <location>
        <begin position="688"/>
        <end position="700"/>
    </location>
</feature>
<dbReference type="PANTHER" id="PTHR32075:SF6">
    <property type="entry name" value="ISWI CHROMATIN-REMODELING COMPLEX SUBUNIT YPL216W-RELATED"/>
    <property type="match status" value="1"/>
</dbReference>
<dbReference type="GO" id="GO:0000785">
    <property type="term" value="C:chromatin"/>
    <property type="evidence" value="ECO:0007669"/>
    <property type="project" value="UniProtKB-ARBA"/>
</dbReference>
<evidence type="ECO:0000313" key="8">
    <source>
        <dbReference type="RefSeq" id="XP_033459073.1"/>
    </source>
</evidence>
<feature type="region of interest" description="Disordered" evidence="4">
    <location>
        <begin position="941"/>
        <end position="989"/>
    </location>
</feature>
<evidence type="ECO:0000256" key="2">
    <source>
        <dbReference type="ARBA" id="ARBA00023242"/>
    </source>
</evidence>
<reference evidence="8" key="2">
    <citation type="submission" date="2020-04" db="EMBL/GenBank/DDBJ databases">
        <authorList>
            <consortium name="NCBI Genome Project"/>
        </authorList>
    </citation>
    <scope>NUCLEOTIDE SEQUENCE</scope>
    <source>
        <strain evidence="8">CBS 342.82</strain>
    </source>
</reference>
<feature type="compositionally biased region" description="Acidic residues" evidence="4">
    <location>
        <begin position="435"/>
        <end position="455"/>
    </location>
</feature>
<dbReference type="PANTHER" id="PTHR32075">
    <property type="entry name" value="ISWI CHROMATIN-REMODELING COMPLEX SUBUNIT YPL216W-RELATED"/>
    <property type="match status" value="1"/>
</dbReference>
<feature type="compositionally biased region" description="Low complexity" evidence="4">
    <location>
        <begin position="967"/>
        <end position="981"/>
    </location>
</feature>
<dbReference type="Pfam" id="PF15613">
    <property type="entry name" value="WSD"/>
    <property type="match status" value="1"/>
</dbReference>
<name>A0A6J3M5B3_9PEZI</name>
<accession>A0A6J3M5B3</accession>
<gene>
    <name evidence="8" type="ORF">K489DRAFT_370923</name>
</gene>
<evidence type="ECO:0000256" key="4">
    <source>
        <dbReference type="SAM" id="MobiDB-lite"/>
    </source>
</evidence>
<comment type="subcellular location">
    <subcellularLocation>
        <location evidence="1 3">Nucleus</location>
    </subcellularLocation>
</comment>
<dbReference type="Proteomes" id="UP000504637">
    <property type="component" value="Unplaced"/>
</dbReference>
<dbReference type="GeneID" id="54360998"/>
<reference evidence="8" key="1">
    <citation type="submission" date="2020-01" db="EMBL/GenBank/DDBJ databases">
        <authorList>
            <consortium name="DOE Joint Genome Institute"/>
            <person name="Haridas S."/>
            <person name="Albert R."/>
            <person name="Binder M."/>
            <person name="Bloem J."/>
            <person name="Labutti K."/>
            <person name="Salamov A."/>
            <person name="Andreopoulos B."/>
            <person name="Baker S.E."/>
            <person name="Barry K."/>
            <person name="Bills G."/>
            <person name="Bluhm B.H."/>
            <person name="Cannon C."/>
            <person name="Castanera R."/>
            <person name="Culley D.E."/>
            <person name="Daum C."/>
            <person name="Ezra D."/>
            <person name="Gonzalez J.B."/>
            <person name="Henrissat B."/>
            <person name="Kuo A."/>
            <person name="Liang C."/>
            <person name="Lipzen A."/>
            <person name="Lutzoni F."/>
            <person name="Magnuson J."/>
            <person name="Mondo S."/>
            <person name="Nolan M."/>
            <person name="Ohm R."/>
            <person name="Pangilinan J."/>
            <person name="Park H.-J."/>
            <person name="Ramirez L."/>
            <person name="Alfaro M."/>
            <person name="Sun H."/>
            <person name="Tritt A."/>
            <person name="Yoshinaga Y."/>
            <person name="Zwiers L.-H."/>
            <person name="Turgeon B.G."/>
            <person name="Goodwin S.B."/>
            <person name="Spatafora J.W."/>
            <person name="Crous P.W."/>
            <person name="Grigoriev I.V."/>
        </authorList>
    </citation>
    <scope>NUCLEOTIDE SEQUENCE</scope>
    <source>
        <strain evidence="8">CBS 342.82</strain>
    </source>
</reference>
<evidence type="ECO:0000259" key="6">
    <source>
        <dbReference type="PROSITE" id="PS51136"/>
    </source>
</evidence>